<dbReference type="Gene3D" id="1.25.10.10">
    <property type="entry name" value="Leucine-rich Repeat Variant"/>
    <property type="match status" value="1"/>
</dbReference>
<protein>
    <submittedName>
        <fullName evidence="5">Formin Cdc12</fullName>
    </submittedName>
</protein>
<feature type="compositionally biased region" description="Polar residues" evidence="2">
    <location>
        <begin position="1790"/>
        <end position="1802"/>
    </location>
</feature>
<name>B6JV74_SCHJY</name>
<dbReference type="EMBL" id="KE651166">
    <property type="protein sequence ID" value="EEB05275.1"/>
    <property type="molecule type" value="Genomic_DNA"/>
</dbReference>
<dbReference type="eggNOG" id="KOG1922">
    <property type="taxonomic scope" value="Eukaryota"/>
</dbReference>
<dbReference type="OrthoDB" id="1104827at2759"/>
<evidence type="ECO:0000256" key="1">
    <source>
        <dbReference type="SAM" id="Coils"/>
    </source>
</evidence>
<dbReference type="Gene3D" id="6.10.30.50">
    <property type="match status" value="1"/>
</dbReference>
<dbReference type="PANTHER" id="PTHR47102:SF5">
    <property type="entry name" value="CELL DIVISION CONTROL PROTEIN 12"/>
    <property type="match status" value="1"/>
</dbReference>
<dbReference type="STRING" id="402676.B6JV74"/>
<dbReference type="GO" id="GO:0051015">
    <property type="term" value="F:actin filament binding"/>
    <property type="evidence" value="ECO:0000318"/>
    <property type="project" value="GO_Central"/>
</dbReference>
<feature type="region of interest" description="Disordered" evidence="2">
    <location>
        <begin position="1567"/>
        <end position="1628"/>
    </location>
</feature>
<dbReference type="InterPro" id="IPR015425">
    <property type="entry name" value="FH2_Formin"/>
</dbReference>
<evidence type="ECO:0000256" key="2">
    <source>
        <dbReference type="SAM" id="MobiDB-lite"/>
    </source>
</evidence>
<dbReference type="SUPFAM" id="SSF101447">
    <property type="entry name" value="Formin homology 2 domain (FH2 domain)"/>
    <property type="match status" value="1"/>
</dbReference>
<dbReference type="GO" id="GO:0110085">
    <property type="term" value="C:mitotic actomyosin contractile ring"/>
    <property type="evidence" value="ECO:0000318"/>
    <property type="project" value="GO_Central"/>
</dbReference>
<dbReference type="SMART" id="SM01139">
    <property type="entry name" value="Drf_FH3"/>
    <property type="match status" value="1"/>
</dbReference>
<keyword evidence="1" id="KW-0175">Coiled coil</keyword>
<dbReference type="Pfam" id="PF02181">
    <property type="entry name" value="FH2"/>
    <property type="match status" value="1"/>
</dbReference>
<feature type="compositionally biased region" description="Polar residues" evidence="2">
    <location>
        <begin position="985"/>
        <end position="995"/>
    </location>
</feature>
<dbReference type="Proteomes" id="UP000001744">
    <property type="component" value="Unassembled WGS sequence"/>
</dbReference>
<proteinExistence type="predicted"/>
<feature type="compositionally biased region" description="Polar residues" evidence="2">
    <location>
        <begin position="1767"/>
        <end position="1778"/>
    </location>
</feature>
<feature type="compositionally biased region" description="Polar residues" evidence="2">
    <location>
        <begin position="939"/>
        <end position="948"/>
    </location>
</feature>
<dbReference type="PROSITE" id="PS51232">
    <property type="entry name" value="GBD_FH3"/>
    <property type="match status" value="1"/>
</dbReference>
<sequence>MSENLRRPTLPPTRANNVPVGRNSSRRTLGPRGPKSAVSVPAISLTDQDTAASTEETAPLPHVDATTPARGGSRLVGATLETSRFHDVSKSTEPAASLAPPIRAPPHRRPLPGSKLPTASNGLPPPSDFPRDKDSGRSSVLHSLNRKPLPASRLPSPSTANTAVPNPPAHVTSARSTKLQHGPAHSLPTPPSHTNSKNPIPVNPSSSHPLPSVIPSHSPLRSGPLFPSNRRRFQSSVARLNTLPPIPDNLPLPPTPVIIPSTRPSSLEALQHLFNEFLKHPNFSLDEYAINLLQQFTPDEKWAFIKENDKTFEDIAFKEEGFPAARRPAAWFVLQLWNKTISNLQLITLTSLLRSQSERWILSFLTVGGFQALQSTFHYFNESAITQTQQAEIIKCFFILLEKRPMLAVTHAVVFRQAVQALVNPNMLTRKLAAELLSWACTLHERYVLDEVRTGFEELRKSSSSDEPLFMTWLECFSASINDKVQSASPISSPGGPSIKPSTTTIAFLEYCTSTLIFINNLCSCSDDLSEAFEIRNEFRKSGIHTIVSKLRGFSDRQLEEQLNIYEAEEDNNTSAVLFTDGDSHISDDSSILTTYSEITKDEVGKLLDSTAQTILRARGQKRDKIQLLRVVNSFLQSFLLNEKISELDFDSNLQHTFQTLVDRMYTDETARNALQEAKAARAMAEKLVIERDAMAAQAKLGAEELITKLKQELKEQNDVILAQKRSSDTMREEFNELKSIHIRQMQKSEIELRDIFLRLSQLKKDPHSTTNGVSILLNHLRQEIDKQKKDYIGESAYWSDGVTDPQLLDLRNQTEGIPVLPVVEEQGITVPKLRGHQTSMRRKPVSLMRGQYIGRSVSEGVSKIYSEGINDITAELNKIFENRTIGSRKRSVDSVDGSSSVQTSATKHRSCEDKLFITPSDVTSFVKSRPPRKDRTPSGGSASTTEEAVQAGKPAEPSPTVEASVPPCPPPPPPLPAYKDSGVFKTTTDDNSAAVTGIPPPPPPPPPAPVMSAGGKFSEQSTGSIPLPPPPPPQGLLGLPMRPRKKIKQMHWEKVEQGLEHTLWSKRNLDTKVISEAFKKAGILEEIEKSFSVKEGKVFTRKRSRKHEFMSSDLQQAFGIHLHKFNHKSPDEVLRIILHCDESVLQLSPFLGSESVLQQDRLKADLEPYRIDWLNGGEQINADKDASELSRWDYVYLRLVVDLNHYWPQRMVALNTKYAIDTNYDTLLRQVKTIDRTARHLRESSRLHDILEIILHIGNFMNDIPRQAKGYTISSLQRLPLMKNSTNTKSVLHIVEAFIRNHFPDLQKVTSEFATLSEAASINMESLEQECKQLIQGCRSVQLACDSGALSDPTVFHPDDRILSLILPWLEDGIKKMEFMKEHLNSMNTTLTSVMRFYGEKPNDISARATFFRKFSTFLSDYSKANTENLEQEREEKRQLMKRHVRNTEGRSAVIEAALSGKQTENHEAIDSLLDKLKHGVARRPRRRLNIKLPKAEPEDVSITEEKPEKEKEPRPEEKKLEHSVSVITPPVTTPPVTTPPVVEKEPQKEEKVKITVPVLRKTQSLKKPEVEHEAKPVDTLRNMRQSLRHPKTVKEITKKHQNHRRSLSDPLANLETQKKDTSADDVSMLSKDDTFVTTHEFSYMLTDAESEAKHTPVEAPKHHEPVSRKANQTPTPTDTPLKLTPVTRLSSHLKHLDIEQKSNASSSPFQNPGEFETSTPTDKKSAKPVFARPSFKALFEQHTNKYARTALSKHEFGKENLRSVLESSHANVQPKQPSLPEAPAASTAKPTTHSTLQSVPVANRKPTTHSTLQSAPVANRKPTPVHEHASSKPPPVTITGRYKEQPESALNGPFPTCLSLL</sequence>
<feature type="compositionally biased region" description="Polar residues" evidence="2">
    <location>
        <begin position="45"/>
        <end position="56"/>
    </location>
</feature>
<feature type="region of interest" description="Disordered" evidence="2">
    <location>
        <begin position="1764"/>
        <end position="1863"/>
    </location>
</feature>
<dbReference type="InterPro" id="IPR010473">
    <property type="entry name" value="GTPase-bd"/>
</dbReference>
<feature type="coiled-coil region" evidence="1">
    <location>
        <begin position="671"/>
        <end position="727"/>
    </location>
</feature>
<dbReference type="InterPro" id="IPR051661">
    <property type="entry name" value="Actin_filament_regulator"/>
</dbReference>
<feature type="compositionally biased region" description="Polar residues" evidence="2">
    <location>
        <begin position="1703"/>
        <end position="1722"/>
    </location>
</feature>
<feature type="compositionally biased region" description="Pro residues" evidence="2">
    <location>
        <begin position="967"/>
        <end position="977"/>
    </location>
</feature>
<keyword evidence="7" id="KW-1185">Reference proteome</keyword>
<feature type="region of interest" description="Disordered" evidence="2">
    <location>
        <begin position="1489"/>
        <end position="1552"/>
    </location>
</feature>
<feature type="compositionally biased region" description="Pro residues" evidence="2">
    <location>
        <begin position="999"/>
        <end position="1010"/>
    </location>
</feature>
<dbReference type="SUPFAM" id="SSF48371">
    <property type="entry name" value="ARM repeat"/>
    <property type="match status" value="1"/>
</dbReference>
<reference evidence="5 7" key="1">
    <citation type="journal article" date="2011" name="Science">
        <title>Comparative functional genomics of the fission yeasts.</title>
        <authorList>
            <person name="Rhind N."/>
            <person name="Chen Z."/>
            <person name="Yassour M."/>
            <person name="Thompson D.A."/>
            <person name="Haas B.J."/>
            <person name="Habib N."/>
            <person name="Wapinski I."/>
            <person name="Roy S."/>
            <person name="Lin M.F."/>
            <person name="Heiman D.I."/>
            <person name="Young S.K."/>
            <person name="Furuya K."/>
            <person name="Guo Y."/>
            <person name="Pidoux A."/>
            <person name="Chen H.M."/>
            <person name="Robbertse B."/>
            <person name="Goldberg J.M."/>
            <person name="Aoki K."/>
            <person name="Bayne E.H."/>
            <person name="Berlin A.M."/>
            <person name="Desjardins C.A."/>
            <person name="Dobbs E."/>
            <person name="Dukaj L."/>
            <person name="Fan L."/>
            <person name="FitzGerald M.G."/>
            <person name="French C."/>
            <person name="Gujja S."/>
            <person name="Hansen K."/>
            <person name="Keifenheim D."/>
            <person name="Levin J.Z."/>
            <person name="Mosher R.A."/>
            <person name="Mueller C.A."/>
            <person name="Pfiffner J."/>
            <person name="Priest M."/>
            <person name="Russ C."/>
            <person name="Smialowska A."/>
            <person name="Swoboda P."/>
            <person name="Sykes S.M."/>
            <person name="Vaughn M."/>
            <person name="Vengrova S."/>
            <person name="Yoder R."/>
            <person name="Zeng Q."/>
            <person name="Allshire R."/>
            <person name="Baulcombe D."/>
            <person name="Birren B.W."/>
            <person name="Brown W."/>
            <person name="Ekwall K."/>
            <person name="Kellis M."/>
            <person name="Leatherwood J."/>
            <person name="Levin H."/>
            <person name="Margalit H."/>
            <person name="Martienssen R."/>
            <person name="Nieduszynski C.A."/>
            <person name="Spatafora J.W."/>
            <person name="Friedman N."/>
            <person name="Dalgaard J.Z."/>
            <person name="Baumann P."/>
            <person name="Niki H."/>
            <person name="Regev A."/>
            <person name="Nusbaum C."/>
        </authorList>
    </citation>
    <scope>NUCLEOTIDE SEQUENCE [LARGE SCALE GENOMIC DNA]</scope>
    <source>
        <strain evidence="7">yFS275 / FY16936</strain>
    </source>
</reference>
<dbReference type="PROSITE" id="PS51444">
    <property type="entry name" value="FH2"/>
    <property type="match status" value="1"/>
</dbReference>
<dbReference type="SMART" id="SM00498">
    <property type="entry name" value="FH2"/>
    <property type="match status" value="1"/>
</dbReference>
<dbReference type="HOGENOM" id="CLU_002224_0_0_1"/>
<dbReference type="VEuPathDB" id="FungiDB:SJAG_00279"/>
<feature type="compositionally biased region" description="Low complexity" evidence="2">
    <location>
        <begin position="1675"/>
        <end position="1689"/>
    </location>
</feature>
<feature type="compositionally biased region" description="Basic and acidic residues" evidence="2">
    <location>
        <begin position="1568"/>
        <end position="1580"/>
    </location>
</feature>
<evidence type="ECO:0000259" key="4">
    <source>
        <dbReference type="PROSITE" id="PS51444"/>
    </source>
</evidence>
<feature type="compositionally biased region" description="Basic and acidic residues" evidence="2">
    <location>
        <begin position="1652"/>
        <end position="1669"/>
    </location>
</feature>
<dbReference type="PANTHER" id="PTHR47102">
    <property type="entry name" value="PROTEIN BNI1"/>
    <property type="match status" value="1"/>
</dbReference>
<dbReference type="GeneID" id="7049593"/>
<dbReference type="InterPro" id="IPR042201">
    <property type="entry name" value="FH2_Formin_sf"/>
</dbReference>
<feature type="region of interest" description="Disordered" evidence="2">
    <location>
        <begin position="1650"/>
        <end position="1731"/>
    </location>
</feature>
<dbReference type="OMA" id="NHYWKAR"/>
<evidence type="ECO:0000259" key="3">
    <source>
        <dbReference type="PROSITE" id="PS51232"/>
    </source>
</evidence>
<organism evidence="5 7">
    <name type="scientific">Schizosaccharomyces japonicus (strain yFS275 / FY16936)</name>
    <name type="common">Fission yeast</name>
    <dbReference type="NCBI Taxonomy" id="402676"/>
    <lineage>
        <taxon>Eukaryota</taxon>
        <taxon>Fungi</taxon>
        <taxon>Dikarya</taxon>
        <taxon>Ascomycota</taxon>
        <taxon>Taphrinomycotina</taxon>
        <taxon>Schizosaccharomycetes</taxon>
        <taxon>Schizosaccharomycetales</taxon>
        <taxon>Schizosaccharomycetaceae</taxon>
        <taxon>Schizosaccharomyces</taxon>
    </lineage>
</organism>
<feature type="compositionally biased region" description="Polar residues" evidence="2">
    <location>
        <begin position="192"/>
        <end position="209"/>
    </location>
</feature>
<dbReference type="GO" id="GO:1903475">
    <property type="term" value="P:mitotic actomyosin contractile ring assembly"/>
    <property type="evidence" value="ECO:0000318"/>
    <property type="project" value="GO_Central"/>
</dbReference>
<feature type="compositionally biased region" description="Polar residues" evidence="2">
    <location>
        <begin position="155"/>
        <end position="164"/>
    </location>
</feature>
<dbReference type="InterPro" id="IPR011989">
    <property type="entry name" value="ARM-like"/>
</dbReference>
<dbReference type="JaponicusDB" id="SJAG_00279">
    <property type="gene designation" value="cdc12"/>
</dbReference>
<dbReference type="PROSITE" id="PS50007">
    <property type="entry name" value="PIPLC_X_DOMAIN"/>
    <property type="match status" value="1"/>
</dbReference>
<dbReference type="InterPro" id="IPR010472">
    <property type="entry name" value="FH3_dom"/>
</dbReference>
<dbReference type="RefSeq" id="XP_002171568.1">
    <property type="nucleotide sequence ID" value="XM_002171532.1"/>
</dbReference>
<evidence type="ECO:0000313" key="5">
    <source>
        <dbReference type="EMBL" id="EEB05275.1"/>
    </source>
</evidence>
<gene>
    <name evidence="6" type="primary">cdc12</name>
    <name evidence="5" type="ORF">SJAG_00279</name>
</gene>
<dbReference type="Gene3D" id="1.20.58.2220">
    <property type="entry name" value="Formin, FH2 domain"/>
    <property type="match status" value="1"/>
</dbReference>
<dbReference type="InterPro" id="IPR014768">
    <property type="entry name" value="GBD/FH3_dom"/>
</dbReference>
<dbReference type="GO" id="GO:0051017">
    <property type="term" value="P:actin filament bundle assembly"/>
    <property type="evidence" value="ECO:0000318"/>
    <property type="project" value="GO_Central"/>
</dbReference>
<dbReference type="GO" id="GO:0043332">
    <property type="term" value="C:mating projection tip"/>
    <property type="evidence" value="ECO:0000318"/>
    <property type="project" value="GO_Central"/>
</dbReference>
<feature type="domain" description="FH2" evidence="4">
    <location>
        <begin position="1038"/>
        <end position="1449"/>
    </location>
</feature>
<accession>B6JV74</accession>
<feature type="domain" description="GBD/FH3" evidence="3">
    <location>
        <begin position="262"/>
        <end position="647"/>
    </location>
</feature>
<dbReference type="Pfam" id="PF06367">
    <property type="entry name" value="Drf_FH3"/>
    <property type="match status" value="1"/>
</dbReference>
<feature type="region of interest" description="Disordered" evidence="2">
    <location>
        <begin position="888"/>
        <end position="910"/>
    </location>
</feature>
<dbReference type="InterPro" id="IPR016024">
    <property type="entry name" value="ARM-type_fold"/>
</dbReference>
<evidence type="ECO:0000313" key="6">
    <source>
        <dbReference type="JaponicusDB" id="SJAG_00279"/>
    </source>
</evidence>
<feature type="region of interest" description="Disordered" evidence="2">
    <location>
        <begin position="923"/>
        <end position="1031"/>
    </location>
</feature>
<feature type="region of interest" description="Disordered" evidence="2">
    <location>
        <begin position="1"/>
        <end position="229"/>
    </location>
</feature>
<feature type="compositionally biased region" description="Basic and acidic residues" evidence="2">
    <location>
        <begin position="1495"/>
        <end position="1524"/>
    </location>
</feature>
<dbReference type="GO" id="GO:0031267">
    <property type="term" value="F:small GTPase binding"/>
    <property type="evidence" value="ECO:0007669"/>
    <property type="project" value="InterPro"/>
</dbReference>
<dbReference type="SMART" id="SM01140">
    <property type="entry name" value="Drf_GBD"/>
    <property type="match status" value="1"/>
</dbReference>
<dbReference type="Pfam" id="PF06371">
    <property type="entry name" value="Drf_GBD"/>
    <property type="match status" value="1"/>
</dbReference>
<evidence type="ECO:0000313" key="7">
    <source>
        <dbReference type="Proteomes" id="UP000001744"/>
    </source>
</evidence>